<dbReference type="OrthoDB" id="1522162at2"/>
<gene>
    <name evidence="1" type="ORF">ES724_01570</name>
</gene>
<dbReference type="Proteomes" id="UP000321367">
    <property type="component" value="Unassembled WGS sequence"/>
</dbReference>
<evidence type="ECO:0000313" key="1">
    <source>
        <dbReference type="EMBL" id="TXD95739.1"/>
    </source>
</evidence>
<dbReference type="SUPFAM" id="SSF53756">
    <property type="entry name" value="UDP-Glycosyltransferase/glycogen phosphorylase"/>
    <property type="match status" value="1"/>
</dbReference>
<dbReference type="CDD" id="cd03801">
    <property type="entry name" value="GT4_PimA-like"/>
    <property type="match status" value="1"/>
</dbReference>
<dbReference type="GO" id="GO:0016757">
    <property type="term" value="F:glycosyltransferase activity"/>
    <property type="evidence" value="ECO:0007669"/>
    <property type="project" value="TreeGrafter"/>
</dbReference>
<sequence>MDYKQYLKYLLIQSTYFVPFLSKKTIFVSILNKNNITGPGRFLYNLEKGLLKYKLFLERRLLSKCGSVLIISSAPPSFLNFCKKRKIRTVLRVDGFSLPFLYDNKDHVNREKRIFTPQRIKTNQEMQIGLLKSDFVIYQSYFSKTIADEYLFTRVNEYSIINNGVDTNFFKPVPKKNPGELILGIYGTLRDIDIVRTGLEAFLLYQSKNPETKIHLIGTMTREVECFVDNWVNKNQGIFGKVIITGTVHLERLPSILGELDISLHLTFGDACPNAVLENLSCSNPVICVEWGGASELICDAGISIDQPKYAYDYELVEKVAEGIKIIRENLEHYSNKARDLAVNKYSLEIMVEKYKNVLEKL</sequence>
<keyword evidence="1" id="KW-0808">Transferase</keyword>
<dbReference type="PANTHER" id="PTHR45947">
    <property type="entry name" value="SULFOQUINOVOSYL TRANSFERASE SQD2"/>
    <property type="match status" value="1"/>
</dbReference>
<evidence type="ECO:0000313" key="2">
    <source>
        <dbReference type="Proteomes" id="UP000321367"/>
    </source>
</evidence>
<keyword evidence="2" id="KW-1185">Reference proteome</keyword>
<dbReference type="PANTHER" id="PTHR45947:SF3">
    <property type="entry name" value="SULFOQUINOVOSYL TRANSFERASE SQD2"/>
    <property type="match status" value="1"/>
</dbReference>
<proteinExistence type="predicted"/>
<dbReference type="InterPro" id="IPR050194">
    <property type="entry name" value="Glycosyltransferase_grp1"/>
</dbReference>
<name>A0A5C7A4H3_9FLAO</name>
<protein>
    <submittedName>
        <fullName evidence="1">Glycosyltransferase family 4 protein</fullName>
    </submittedName>
</protein>
<dbReference type="EMBL" id="VORY01000001">
    <property type="protein sequence ID" value="TXD95739.1"/>
    <property type="molecule type" value="Genomic_DNA"/>
</dbReference>
<reference evidence="1 2" key="1">
    <citation type="submission" date="2019-08" db="EMBL/GenBank/DDBJ databases">
        <title>Genome sequence of Gillisia hiemivivida IC154 (type strain).</title>
        <authorList>
            <person name="Bowman J.P."/>
        </authorList>
    </citation>
    <scope>NUCLEOTIDE SEQUENCE [LARGE SCALE GENOMIC DNA]</scope>
    <source>
        <strain evidence="1 2">IC154</strain>
    </source>
</reference>
<dbReference type="RefSeq" id="WP_146928605.1">
    <property type="nucleotide sequence ID" value="NZ_CBCSHZ010000002.1"/>
</dbReference>
<accession>A0A5C7A4H3</accession>
<dbReference type="Pfam" id="PF13692">
    <property type="entry name" value="Glyco_trans_1_4"/>
    <property type="match status" value="1"/>
</dbReference>
<dbReference type="AlphaFoldDB" id="A0A5C7A4H3"/>
<dbReference type="Gene3D" id="3.40.50.2000">
    <property type="entry name" value="Glycogen Phosphorylase B"/>
    <property type="match status" value="2"/>
</dbReference>
<comment type="caution">
    <text evidence="1">The sequence shown here is derived from an EMBL/GenBank/DDBJ whole genome shotgun (WGS) entry which is preliminary data.</text>
</comment>
<organism evidence="1 2">
    <name type="scientific">Gillisia hiemivivida</name>
    <dbReference type="NCBI Taxonomy" id="291190"/>
    <lineage>
        <taxon>Bacteria</taxon>
        <taxon>Pseudomonadati</taxon>
        <taxon>Bacteroidota</taxon>
        <taxon>Flavobacteriia</taxon>
        <taxon>Flavobacteriales</taxon>
        <taxon>Flavobacteriaceae</taxon>
        <taxon>Gillisia</taxon>
    </lineage>
</organism>